<keyword evidence="1 4" id="KW-0812">Transmembrane</keyword>
<proteinExistence type="predicted"/>
<dbReference type="RefSeq" id="WP_344795513.1">
    <property type="nucleotide sequence ID" value="NZ_BAABBN010000004.1"/>
</dbReference>
<name>A0ABP7M970_9GAMM</name>
<keyword evidence="2 4" id="KW-1133">Transmembrane helix</keyword>
<dbReference type="PANTHER" id="PTHR23534:SF1">
    <property type="entry name" value="MAJOR FACILITATOR SUPERFAMILY PROTEIN"/>
    <property type="match status" value="1"/>
</dbReference>
<evidence type="ECO:0000256" key="3">
    <source>
        <dbReference type="ARBA" id="ARBA00023136"/>
    </source>
</evidence>
<sequence>MNRNLWLLIGVQILFMVGNMMFLTLAPVLGKDLAGNPSFATLPLAISMLTMLVCSFPFSIWMGKIGRGPIFTAGIVCNAFAGLTFFFAIQAQSFEMFLAGSVLFGIAIASANFYRFAAMELVPSSQQSLAISALMASGVVAAIIGPNLGALTKDVFFDLSFSTSALAYLPISITALVLVLFIQWPKSTLKKEHSKQPINYENGLWQAILTAAVAYGVMVLIMSATPLHMSHQHYAFSDTAWVIQWHVIGMFAPSFFVNKLIDRLGLHGLIIAGITVLISSLAVNLLATNRFLLTLGLLLLGIGWNFAFLGASQWLMKLSMQQNASKIQGINEVIVFGFASLATFSSGWLINVFGWHTLNMAAFPILLLLLIVIITTQIRSNNHGEQSTAKG</sequence>
<feature type="transmembrane region" description="Helical" evidence="4">
    <location>
        <begin position="203"/>
        <end position="227"/>
    </location>
</feature>
<evidence type="ECO:0000259" key="5">
    <source>
        <dbReference type="PROSITE" id="PS50850"/>
    </source>
</evidence>
<comment type="caution">
    <text evidence="6">The sequence shown here is derived from an EMBL/GenBank/DDBJ whole genome shotgun (WGS) entry which is preliminary data.</text>
</comment>
<dbReference type="Proteomes" id="UP001501565">
    <property type="component" value="Unassembled WGS sequence"/>
</dbReference>
<keyword evidence="3 4" id="KW-0472">Membrane</keyword>
<feature type="transmembrane region" description="Helical" evidence="4">
    <location>
        <begin position="239"/>
        <end position="257"/>
    </location>
</feature>
<feature type="transmembrane region" description="Helical" evidence="4">
    <location>
        <begin position="264"/>
        <end position="285"/>
    </location>
</feature>
<reference evidence="7" key="1">
    <citation type="journal article" date="2019" name="Int. J. Syst. Evol. Microbiol.">
        <title>The Global Catalogue of Microorganisms (GCM) 10K type strain sequencing project: providing services to taxonomists for standard genome sequencing and annotation.</title>
        <authorList>
            <consortium name="The Broad Institute Genomics Platform"/>
            <consortium name="The Broad Institute Genome Sequencing Center for Infectious Disease"/>
            <person name="Wu L."/>
            <person name="Ma J."/>
        </authorList>
    </citation>
    <scope>NUCLEOTIDE SEQUENCE [LARGE SCALE GENOMIC DNA]</scope>
    <source>
        <strain evidence="7">JCM 17551</strain>
    </source>
</reference>
<dbReference type="PROSITE" id="PS50850">
    <property type="entry name" value="MFS"/>
    <property type="match status" value="1"/>
</dbReference>
<dbReference type="Gene3D" id="1.20.1250.20">
    <property type="entry name" value="MFS general substrate transporter like domains"/>
    <property type="match status" value="1"/>
</dbReference>
<gene>
    <name evidence="6" type="ORF">GCM10022277_06860</name>
</gene>
<evidence type="ECO:0000313" key="7">
    <source>
        <dbReference type="Proteomes" id="UP001501565"/>
    </source>
</evidence>
<evidence type="ECO:0000256" key="1">
    <source>
        <dbReference type="ARBA" id="ARBA00022692"/>
    </source>
</evidence>
<dbReference type="InterPro" id="IPR011701">
    <property type="entry name" value="MFS"/>
</dbReference>
<feature type="transmembrane region" description="Helical" evidence="4">
    <location>
        <begin position="361"/>
        <end position="378"/>
    </location>
</feature>
<evidence type="ECO:0000256" key="2">
    <source>
        <dbReference type="ARBA" id="ARBA00022989"/>
    </source>
</evidence>
<accession>A0ABP7M970</accession>
<feature type="transmembrane region" description="Helical" evidence="4">
    <location>
        <begin position="333"/>
        <end position="355"/>
    </location>
</feature>
<dbReference type="InterPro" id="IPR020846">
    <property type="entry name" value="MFS_dom"/>
</dbReference>
<evidence type="ECO:0000313" key="6">
    <source>
        <dbReference type="EMBL" id="GAA3914970.1"/>
    </source>
</evidence>
<dbReference type="SUPFAM" id="SSF103473">
    <property type="entry name" value="MFS general substrate transporter"/>
    <property type="match status" value="1"/>
</dbReference>
<protein>
    <submittedName>
        <fullName evidence="6">MFS transporter</fullName>
    </submittedName>
</protein>
<feature type="transmembrane region" description="Helical" evidence="4">
    <location>
        <begin position="40"/>
        <end position="58"/>
    </location>
</feature>
<keyword evidence="7" id="KW-1185">Reference proteome</keyword>
<feature type="transmembrane region" description="Helical" evidence="4">
    <location>
        <begin position="291"/>
        <end position="312"/>
    </location>
</feature>
<feature type="transmembrane region" description="Helical" evidence="4">
    <location>
        <begin position="97"/>
        <end position="117"/>
    </location>
</feature>
<feature type="transmembrane region" description="Helical" evidence="4">
    <location>
        <begin position="161"/>
        <end position="182"/>
    </location>
</feature>
<dbReference type="PANTHER" id="PTHR23534">
    <property type="entry name" value="MFS PERMEASE"/>
    <property type="match status" value="1"/>
</dbReference>
<organism evidence="6 7">
    <name type="scientific">Litoribacillus peritrichatus</name>
    <dbReference type="NCBI Taxonomy" id="718191"/>
    <lineage>
        <taxon>Bacteria</taxon>
        <taxon>Pseudomonadati</taxon>
        <taxon>Pseudomonadota</taxon>
        <taxon>Gammaproteobacteria</taxon>
        <taxon>Oceanospirillales</taxon>
        <taxon>Oceanospirillaceae</taxon>
        <taxon>Litoribacillus</taxon>
    </lineage>
</organism>
<evidence type="ECO:0000256" key="4">
    <source>
        <dbReference type="SAM" id="Phobius"/>
    </source>
</evidence>
<feature type="transmembrane region" description="Helical" evidence="4">
    <location>
        <begin position="70"/>
        <end position="91"/>
    </location>
</feature>
<feature type="transmembrane region" description="Helical" evidence="4">
    <location>
        <begin position="129"/>
        <end position="149"/>
    </location>
</feature>
<feature type="domain" description="Major facilitator superfamily (MFS) profile" evidence="5">
    <location>
        <begin position="172"/>
        <end position="391"/>
    </location>
</feature>
<dbReference type="InterPro" id="IPR036259">
    <property type="entry name" value="MFS_trans_sf"/>
</dbReference>
<dbReference type="Pfam" id="PF07690">
    <property type="entry name" value="MFS_1"/>
    <property type="match status" value="1"/>
</dbReference>
<dbReference type="EMBL" id="BAABBN010000004">
    <property type="protein sequence ID" value="GAA3914970.1"/>
    <property type="molecule type" value="Genomic_DNA"/>
</dbReference>